<reference evidence="3 4" key="1">
    <citation type="submission" date="2021-07" db="EMBL/GenBank/DDBJ databases">
        <title>Mesonia aestuariivivens sp. nov., isolated from a tidal flat.</title>
        <authorList>
            <person name="Kim Y.-O."/>
            <person name="Yoon J.-H."/>
        </authorList>
    </citation>
    <scope>NUCLEOTIDE SEQUENCE [LARGE SCALE GENOMIC DNA]</scope>
    <source>
        <strain evidence="3 4">JHPTF-M18</strain>
    </source>
</reference>
<evidence type="ECO:0000259" key="2">
    <source>
        <dbReference type="PROSITE" id="PS50215"/>
    </source>
</evidence>
<proteinExistence type="predicted"/>
<evidence type="ECO:0000256" key="1">
    <source>
        <dbReference type="ARBA" id="ARBA00022729"/>
    </source>
</evidence>
<keyword evidence="4" id="KW-1185">Reference proteome</keyword>
<dbReference type="PROSITE" id="PS50215">
    <property type="entry name" value="ADAM_MEPRO"/>
    <property type="match status" value="1"/>
</dbReference>
<organism evidence="3 4">
    <name type="scientific">Mesonia aestuariivivens</name>
    <dbReference type="NCBI Taxonomy" id="2796128"/>
    <lineage>
        <taxon>Bacteria</taxon>
        <taxon>Pseudomonadati</taxon>
        <taxon>Bacteroidota</taxon>
        <taxon>Flavobacteriia</taxon>
        <taxon>Flavobacteriales</taxon>
        <taxon>Flavobacteriaceae</taxon>
        <taxon>Mesonia</taxon>
    </lineage>
</organism>
<keyword evidence="1" id="KW-0732">Signal</keyword>
<feature type="domain" description="Peptidase M12B" evidence="2">
    <location>
        <begin position="216"/>
        <end position="401"/>
    </location>
</feature>
<dbReference type="EMBL" id="JAHWDF010000005">
    <property type="protein sequence ID" value="MBW2961461.1"/>
    <property type="molecule type" value="Genomic_DNA"/>
</dbReference>
<comment type="caution">
    <text evidence="3">The sequence shown here is derived from an EMBL/GenBank/DDBJ whole genome shotgun (WGS) entry which is preliminary data.</text>
</comment>
<dbReference type="NCBIfam" id="TIGR04183">
    <property type="entry name" value="Por_Secre_tail"/>
    <property type="match status" value="1"/>
</dbReference>
<evidence type="ECO:0000313" key="3">
    <source>
        <dbReference type="EMBL" id="MBW2961461.1"/>
    </source>
</evidence>
<dbReference type="Pfam" id="PF13688">
    <property type="entry name" value="Reprolysin_5"/>
    <property type="match status" value="1"/>
</dbReference>
<dbReference type="PANTHER" id="PTHR11905">
    <property type="entry name" value="ADAM A DISINTEGRIN AND METALLOPROTEASE DOMAIN"/>
    <property type="match status" value="1"/>
</dbReference>
<dbReference type="Proteomes" id="UP000719267">
    <property type="component" value="Unassembled WGS sequence"/>
</dbReference>
<dbReference type="PANTHER" id="PTHR11905:SF159">
    <property type="entry name" value="ADAM METALLOPROTEASE"/>
    <property type="match status" value="1"/>
</dbReference>
<dbReference type="InterPro" id="IPR001590">
    <property type="entry name" value="Peptidase_M12B"/>
</dbReference>
<evidence type="ECO:0000313" key="4">
    <source>
        <dbReference type="Proteomes" id="UP000719267"/>
    </source>
</evidence>
<gene>
    <name evidence="3" type="ORF">KW502_06585</name>
</gene>
<dbReference type="InterPro" id="IPR026444">
    <property type="entry name" value="Secre_tail"/>
</dbReference>
<dbReference type="Pfam" id="PF18962">
    <property type="entry name" value="Por_Secre_tail"/>
    <property type="match status" value="1"/>
</dbReference>
<sequence length="724" mass="81883">MKEFTKIIFFFLSCIAFGQHESKVKKDIEIYHQNNYEFTEYNIFSETRNGDLNKEISKSVLEASILDINENVIHDIYQNKPLLVKLSIPFKGRSVEIELYRKNSIEENFTAFNHNQQKISHKSGVFYRGVIANSQQSIASFSFFNHSVYGLASSLELGNINIGRLKNSKQYIVYAEHDLHGENPFVCGLDEIEKNMERSVQRNFNTNQESSMVTTNCVRVYYEVAYEPYLQNNSDINQTINWVTAIHNNISTLYANDGITIALSEVMVWTQDDPYNGEFGDNLTYFSNYRNFFNGDLAHLINQPRTTSVAYPNSLCSNLNYAYSAVDQFYNQLPTYSWTVGASTHEMGHAFGSPHTHACAWNGNDTAIDGCGPQADYDEGCNGPIPSNGGTIMSYCHLTNVGINLANGFGVQPSQLIRNTVDSKSCLGTDCINSCFASIENITFSNSDENSTDLNIIDNFSSEWYYLFFPYGNNANNQNWVQTNSTTVNIQNLSSNTYYDIYVTNICSNSNDGGYRNYMYLSNWDYCSDENFVDTGGISNNYGDDQNLVKTFYPPNSNEKLKLEFLEFFTEEDFDFMTIYDGTSTSSPIFNNGDHISGNLTSQNLSFTATNLEGAITIKFTSDQYENEAGWEAKFSCISTLSTQSLNKNSVQLYPNPTNSYINISSENLISSIEVFDLSGRKVFENKSIHLKEKQIQMNSLSSGAYFIKVNSKNSSQTFKIIKN</sequence>
<dbReference type="RefSeq" id="WP_219039745.1">
    <property type="nucleotide sequence ID" value="NZ_JAHWDF010000005.1"/>
</dbReference>
<name>A0ABS6W0T7_9FLAO</name>
<accession>A0ABS6W0T7</accession>
<protein>
    <submittedName>
        <fullName evidence="3">T9SS type A sorting domain-containing protein</fullName>
    </submittedName>
</protein>